<dbReference type="AlphaFoldDB" id="A0A4Q9MNW5"/>
<gene>
    <name evidence="1" type="ORF">BD311DRAFT_268810</name>
</gene>
<organism evidence="1">
    <name type="scientific">Dichomitus squalens</name>
    <dbReference type="NCBI Taxonomy" id="114155"/>
    <lineage>
        <taxon>Eukaryota</taxon>
        <taxon>Fungi</taxon>
        <taxon>Dikarya</taxon>
        <taxon>Basidiomycota</taxon>
        <taxon>Agaricomycotina</taxon>
        <taxon>Agaricomycetes</taxon>
        <taxon>Polyporales</taxon>
        <taxon>Polyporaceae</taxon>
        <taxon>Dichomitus</taxon>
    </lineage>
</organism>
<name>A0A4Q9MNW5_9APHY</name>
<sequence length="67" mass="7415">MPQCLGSARLILRAVPVSPSLCRLRSSLRPSYLFVSSSIARSVPRRAFSIIPHSPNNLFDSASGRWM</sequence>
<dbReference type="Proteomes" id="UP000292957">
    <property type="component" value="Unassembled WGS sequence"/>
</dbReference>
<accession>A0A4Q9MNW5</accession>
<protein>
    <submittedName>
        <fullName evidence="1">Uncharacterized protein</fullName>
    </submittedName>
</protein>
<reference evidence="1" key="1">
    <citation type="submission" date="2019-01" db="EMBL/GenBank/DDBJ databases">
        <title>Draft genome sequences of three monokaryotic isolates of the white-rot basidiomycete fungus Dichomitus squalens.</title>
        <authorList>
            <consortium name="DOE Joint Genome Institute"/>
            <person name="Lopez S.C."/>
            <person name="Andreopoulos B."/>
            <person name="Pangilinan J."/>
            <person name="Lipzen A."/>
            <person name="Riley R."/>
            <person name="Ahrendt S."/>
            <person name="Ng V."/>
            <person name="Barry K."/>
            <person name="Daum C."/>
            <person name="Grigoriev I.V."/>
            <person name="Hilden K.S."/>
            <person name="Makela M.R."/>
            <person name="de Vries R.P."/>
        </authorList>
    </citation>
    <scope>NUCLEOTIDE SEQUENCE [LARGE SCALE GENOMIC DNA]</scope>
    <source>
        <strain evidence="1">OM18370.1</strain>
    </source>
</reference>
<evidence type="ECO:0000313" key="1">
    <source>
        <dbReference type="EMBL" id="TBU29359.1"/>
    </source>
</evidence>
<dbReference type="EMBL" id="ML143413">
    <property type="protein sequence ID" value="TBU29359.1"/>
    <property type="molecule type" value="Genomic_DNA"/>
</dbReference>
<proteinExistence type="predicted"/>